<sequence>MTRLPDLAVVISPPLSIGYFIHGNADNCSSFRILIPRDALLTERMSWNGENSLSNTCSDKRKEHQLKLHRAQVRYAHDMEWVCAKRYVVGL</sequence>
<name>A0A433DFD6_9FUNG</name>
<proteinExistence type="predicted"/>
<comment type="caution">
    <text evidence="1">The sequence shown here is derived from an EMBL/GenBank/DDBJ whole genome shotgun (WGS) entry which is preliminary data.</text>
</comment>
<dbReference type="EMBL" id="RBNI01002222">
    <property type="protein sequence ID" value="RUP49536.1"/>
    <property type="molecule type" value="Genomic_DNA"/>
</dbReference>
<keyword evidence="2" id="KW-1185">Reference proteome</keyword>
<dbReference type="Proteomes" id="UP000268093">
    <property type="component" value="Unassembled WGS sequence"/>
</dbReference>
<accession>A0A433DFD6</accession>
<evidence type="ECO:0000313" key="1">
    <source>
        <dbReference type="EMBL" id="RUP49536.1"/>
    </source>
</evidence>
<gene>
    <name evidence="1" type="ORF">BC936DRAFT_142289</name>
</gene>
<protein>
    <submittedName>
        <fullName evidence="1">Uncharacterized protein</fullName>
    </submittedName>
</protein>
<reference evidence="1 2" key="1">
    <citation type="journal article" date="2018" name="New Phytol.">
        <title>Phylogenomics of Endogonaceae and evolution of mycorrhizas within Mucoromycota.</title>
        <authorList>
            <person name="Chang Y."/>
            <person name="Desiro A."/>
            <person name="Na H."/>
            <person name="Sandor L."/>
            <person name="Lipzen A."/>
            <person name="Clum A."/>
            <person name="Barry K."/>
            <person name="Grigoriev I.V."/>
            <person name="Martin F.M."/>
            <person name="Stajich J.E."/>
            <person name="Smith M.E."/>
            <person name="Bonito G."/>
            <person name="Spatafora J.W."/>
        </authorList>
    </citation>
    <scope>NUCLEOTIDE SEQUENCE [LARGE SCALE GENOMIC DNA]</scope>
    <source>
        <strain evidence="1 2">GMNB39</strain>
    </source>
</reference>
<dbReference type="AlphaFoldDB" id="A0A433DFD6"/>
<organism evidence="1 2">
    <name type="scientific">Jimgerdemannia flammicorona</name>
    <dbReference type="NCBI Taxonomy" id="994334"/>
    <lineage>
        <taxon>Eukaryota</taxon>
        <taxon>Fungi</taxon>
        <taxon>Fungi incertae sedis</taxon>
        <taxon>Mucoromycota</taxon>
        <taxon>Mucoromycotina</taxon>
        <taxon>Endogonomycetes</taxon>
        <taxon>Endogonales</taxon>
        <taxon>Endogonaceae</taxon>
        <taxon>Jimgerdemannia</taxon>
    </lineage>
</organism>
<evidence type="ECO:0000313" key="2">
    <source>
        <dbReference type="Proteomes" id="UP000268093"/>
    </source>
</evidence>